<dbReference type="InterPro" id="IPR049326">
    <property type="entry name" value="Rhodopsin_dom_fungi"/>
</dbReference>
<evidence type="ECO:0000313" key="9">
    <source>
        <dbReference type="Proteomes" id="UP000007431"/>
    </source>
</evidence>
<feature type="domain" description="Rhodopsin" evidence="7">
    <location>
        <begin position="28"/>
        <end position="238"/>
    </location>
</feature>
<evidence type="ECO:0000256" key="5">
    <source>
        <dbReference type="ARBA" id="ARBA00038359"/>
    </source>
</evidence>
<feature type="transmembrane region" description="Helical" evidence="6">
    <location>
        <begin position="43"/>
        <end position="64"/>
    </location>
</feature>
<feature type="transmembrane region" description="Helical" evidence="6">
    <location>
        <begin position="152"/>
        <end position="177"/>
    </location>
</feature>
<dbReference type="RefSeq" id="XP_003031683.1">
    <property type="nucleotide sequence ID" value="XM_003031637.1"/>
</dbReference>
<dbReference type="EMBL" id="GL377306">
    <property type="protein sequence ID" value="EFI96780.1"/>
    <property type="molecule type" value="Genomic_DNA"/>
</dbReference>
<name>D8Q4F1_SCHCM</name>
<organism evidence="9">
    <name type="scientific">Schizophyllum commune (strain H4-8 / FGSC 9210)</name>
    <name type="common">Split gill fungus</name>
    <dbReference type="NCBI Taxonomy" id="578458"/>
    <lineage>
        <taxon>Eukaryota</taxon>
        <taxon>Fungi</taxon>
        <taxon>Dikarya</taxon>
        <taxon>Basidiomycota</taxon>
        <taxon>Agaricomycotina</taxon>
        <taxon>Agaricomycetes</taxon>
        <taxon>Agaricomycetidae</taxon>
        <taxon>Agaricales</taxon>
        <taxon>Schizophyllaceae</taxon>
        <taxon>Schizophyllum</taxon>
    </lineage>
</organism>
<dbReference type="KEGG" id="scm:SCHCO_02701543"/>
<evidence type="ECO:0000259" key="7">
    <source>
        <dbReference type="Pfam" id="PF20684"/>
    </source>
</evidence>
<comment type="similarity">
    <text evidence="5">Belongs to the SAT4 family.</text>
</comment>
<dbReference type="STRING" id="578458.D8Q4F1"/>
<keyword evidence="2 6" id="KW-0812">Transmembrane</keyword>
<dbReference type="Proteomes" id="UP000007431">
    <property type="component" value="Unassembled WGS sequence"/>
</dbReference>
<keyword evidence="4 6" id="KW-0472">Membrane</keyword>
<accession>D8Q4F1</accession>
<sequence>MPISITPVQAADTAIALTTIGMAVTIFRLGIRIHDKKLGWDDFWAAMSLVSASILLTGACIILTPKPWMGRMTMITGYYFSGHGFYGTIWCARFSILGTIMRICPSWWMKYFRLMAVAFAGMWIFLFIQYMVHCESDPTWKDTTHQCSLGRRVAAAQLITDIVADVALSVGPVAMLWQAKLPRGQRMRLITVFASCILTSLVSLAHAYCIWVNKGLDEFFSAMFETNVSMVVASLSVIMGFFYRLRGGDDSGGNIHTSGGTAASNFELASAGRRPINVDISTTVWVEDEAVRDQVKGAPNRSVEDGLGLDDYSKKGHDQVYNGFAR</sequence>
<dbReference type="HOGENOM" id="CLU_052841_0_1_1"/>
<evidence type="ECO:0000256" key="3">
    <source>
        <dbReference type="ARBA" id="ARBA00022989"/>
    </source>
</evidence>
<dbReference type="Pfam" id="PF20684">
    <property type="entry name" value="Fung_rhodopsin"/>
    <property type="match status" value="1"/>
</dbReference>
<evidence type="ECO:0000256" key="1">
    <source>
        <dbReference type="ARBA" id="ARBA00004141"/>
    </source>
</evidence>
<keyword evidence="3 6" id="KW-1133">Transmembrane helix</keyword>
<reference evidence="8 9" key="1">
    <citation type="journal article" date="2010" name="Nat. Biotechnol.">
        <title>Genome sequence of the model mushroom Schizophyllum commune.</title>
        <authorList>
            <person name="Ohm R.A."/>
            <person name="de Jong J.F."/>
            <person name="Lugones L.G."/>
            <person name="Aerts A."/>
            <person name="Kothe E."/>
            <person name="Stajich J.E."/>
            <person name="de Vries R.P."/>
            <person name="Record E."/>
            <person name="Levasseur A."/>
            <person name="Baker S.E."/>
            <person name="Bartholomew K.A."/>
            <person name="Coutinho P.M."/>
            <person name="Erdmann S."/>
            <person name="Fowler T.J."/>
            <person name="Gathman A.C."/>
            <person name="Lombard V."/>
            <person name="Henrissat B."/>
            <person name="Knabe N."/>
            <person name="Kuees U."/>
            <person name="Lilly W.W."/>
            <person name="Lindquist E."/>
            <person name="Lucas S."/>
            <person name="Magnuson J.K."/>
            <person name="Piumi F."/>
            <person name="Raudaskoski M."/>
            <person name="Salamov A."/>
            <person name="Schmutz J."/>
            <person name="Schwarze F.W.M.R."/>
            <person name="vanKuyk P.A."/>
            <person name="Horton J.S."/>
            <person name="Grigoriev I.V."/>
            <person name="Woesten H.A.B."/>
        </authorList>
    </citation>
    <scope>NUCLEOTIDE SEQUENCE [LARGE SCALE GENOMIC DNA]</scope>
    <source>
        <strain evidence="9">H4-8 / FGSC 9210</strain>
    </source>
</reference>
<feature type="transmembrane region" description="Helical" evidence="6">
    <location>
        <begin position="111"/>
        <end position="132"/>
    </location>
</feature>
<proteinExistence type="inferred from homology"/>
<dbReference type="OrthoDB" id="3229610at2759"/>
<dbReference type="PANTHER" id="PTHR33048:SF47">
    <property type="entry name" value="INTEGRAL MEMBRANE PROTEIN-RELATED"/>
    <property type="match status" value="1"/>
</dbReference>
<dbReference type="GO" id="GO:0016020">
    <property type="term" value="C:membrane"/>
    <property type="evidence" value="ECO:0007669"/>
    <property type="project" value="UniProtKB-SubCell"/>
</dbReference>
<feature type="non-terminal residue" evidence="8">
    <location>
        <position position="326"/>
    </location>
</feature>
<dbReference type="InParanoid" id="D8Q4F1"/>
<protein>
    <recommendedName>
        <fullName evidence="7">Rhodopsin domain-containing protein</fullName>
    </recommendedName>
</protein>
<feature type="transmembrane region" description="Helical" evidence="6">
    <location>
        <begin position="189"/>
        <end position="213"/>
    </location>
</feature>
<dbReference type="OMA" id="CVAICAT"/>
<evidence type="ECO:0000256" key="6">
    <source>
        <dbReference type="SAM" id="Phobius"/>
    </source>
</evidence>
<dbReference type="PANTHER" id="PTHR33048">
    <property type="entry name" value="PTH11-LIKE INTEGRAL MEMBRANE PROTEIN (AFU_ORTHOLOGUE AFUA_5G11245)"/>
    <property type="match status" value="1"/>
</dbReference>
<feature type="transmembrane region" description="Helical" evidence="6">
    <location>
        <begin position="14"/>
        <end position="31"/>
    </location>
</feature>
<dbReference type="eggNOG" id="ENOG502SMVQ">
    <property type="taxonomic scope" value="Eukaryota"/>
</dbReference>
<dbReference type="VEuPathDB" id="FungiDB:SCHCODRAFT_02701543"/>
<dbReference type="InterPro" id="IPR052337">
    <property type="entry name" value="SAT4-like"/>
</dbReference>
<dbReference type="AlphaFoldDB" id="D8Q4F1"/>
<gene>
    <name evidence="8" type="ORF">SCHCODRAFT_108863</name>
</gene>
<feature type="transmembrane region" description="Helical" evidence="6">
    <location>
        <begin position="219"/>
        <end position="243"/>
    </location>
</feature>
<dbReference type="GeneID" id="9589613"/>
<evidence type="ECO:0000256" key="4">
    <source>
        <dbReference type="ARBA" id="ARBA00023136"/>
    </source>
</evidence>
<evidence type="ECO:0000313" key="8">
    <source>
        <dbReference type="EMBL" id="EFI96780.1"/>
    </source>
</evidence>
<feature type="transmembrane region" description="Helical" evidence="6">
    <location>
        <begin position="84"/>
        <end position="104"/>
    </location>
</feature>
<evidence type="ECO:0000256" key="2">
    <source>
        <dbReference type="ARBA" id="ARBA00022692"/>
    </source>
</evidence>
<keyword evidence="9" id="KW-1185">Reference proteome</keyword>
<comment type="subcellular location">
    <subcellularLocation>
        <location evidence="1">Membrane</location>
        <topology evidence="1">Multi-pass membrane protein</topology>
    </subcellularLocation>
</comment>